<dbReference type="InterPro" id="IPR029069">
    <property type="entry name" value="HotDog_dom_sf"/>
</dbReference>
<dbReference type="InterPro" id="IPR050563">
    <property type="entry name" value="4-hydroxybenzoyl-CoA_TE"/>
</dbReference>
<dbReference type="Gene3D" id="3.10.129.10">
    <property type="entry name" value="Hotdog Thioesterase"/>
    <property type="match status" value="1"/>
</dbReference>
<evidence type="ECO:0000313" key="3">
    <source>
        <dbReference type="EMBL" id="OGC43807.1"/>
    </source>
</evidence>
<dbReference type="GO" id="GO:0047617">
    <property type="term" value="F:fatty acyl-CoA hydrolase activity"/>
    <property type="evidence" value="ECO:0007669"/>
    <property type="project" value="TreeGrafter"/>
</dbReference>
<proteinExistence type="inferred from homology"/>
<dbReference type="Pfam" id="PF13279">
    <property type="entry name" value="4HBT_2"/>
    <property type="match status" value="1"/>
</dbReference>
<sequence>MGRVRLDLPETFDFSTEIDVRITDINYGGHLGNDSTLSLIHEVRVRFLQKHGYREVNVEGVGMVMTDAVIIYKAEVFYGDTLIAEIGVGDITRSGCDFYYRFTKKDTGKEVTRAKTSIVFFDFKVRKLAETPGKFREKFAK</sequence>
<gene>
    <name evidence="3" type="ORF">A2Y85_01155</name>
</gene>
<protein>
    <submittedName>
        <fullName evidence="3">Thioesterase</fullName>
    </submittedName>
</protein>
<dbReference type="Proteomes" id="UP000177025">
    <property type="component" value="Unassembled WGS sequence"/>
</dbReference>
<name>A0A1F4UFV2_UNCW3</name>
<dbReference type="EMBL" id="MEUM01000007">
    <property type="protein sequence ID" value="OGC43807.1"/>
    <property type="molecule type" value="Genomic_DNA"/>
</dbReference>
<reference evidence="3 4" key="1">
    <citation type="journal article" date="2016" name="Nat. Commun.">
        <title>Thousands of microbial genomes shed light on interconnected biogeochemical processes in an aquifer system.</title>
        <authorList>
            <person name="Anantharaman K."/>
            <person name="Brown C.T."/>
            <person name="Hug L.A."/>
            <person name="Sharon I."/>
            <person name="Castelle C.J."/>
            <person name="Probst A.J."/>
            <person name="Thomas B.C."/>
            <person name="Singh A."/>
            <person name="Wilkins M.J."/>
            <person name="Karaoz U."/>
            <person name="Brodie E.L."/>
            <person name="Williams K.H."/>
            <person name="Hubbard S.S."/>
            <person name="Banfield J.F."/>
        </authorList>
    </citation>
    <scope>NUCLEOTIDE SEQUENCE [LARGE SCALE GENOMIC DNA]</scope>
</reference>
<comment type="similarity">
    <text evidence="1">Belongs to the 4-hydroxybenzoyl-CoA thioesterase family.</text>
</comment>
<evidence type="ECO:0000313" key="4">
    <source>
        <dbReference type="Proteomes" id="UP000177025"/>
    </source>
</evidence>
<dbReference type="CDD" id="cd00586">
    <property type="entry name" value="4HBT"/>
    <property type="match status" value="1"/>
</dbReference>
<dbReference type="PANTHER" id="PTHR31793">
    <property type="entry name" value="4-HYDROXYBENZOYL-COA THIOESTERASE FAMILY MEMBER"/>
    <property type="match status" value="1"/>
</dbReference>
<dbReference type="AlphaFoldDB" id="A0A1F4UFV2"/>
<comment type="caution">
    <text evidence="3">The sequence shown here is derived from an EMBL/GenBank/DDBJ whole genome shotgun (WGS) entry which is preliminary data.</text>
</comment>
<organism evidence="3 4">
    <name type="scientific">candidate division WOR-3 bacterium RBG_13_43_14</name>
    <dbReference type="NCBI Taxonomy" id="1802590"/>
    <lineage>
        <taxon>Bacteria</taxon>
        <taxon>Bacteria division WOR-3</taxon>
    </lineage>
</organism>
<dbReference type="PANTHER" id="PTHR31793:SF27">
    <property type="entry name" value="NOVEL THIOESTERASE SUPERFAMILY DOMAIN AND SAPOSIN A-TYPE DOMAIN CONTAINING PROTEIN (0610012H03RIK)"/>
    <property type="match status" value="1"/>
</dbReference>
<evidence type="ECO:0000256" key="1">
    <source>
        <dbReference type="ARBA" id="ARBA00005953"/>
    </source>
</evidence>
<dbReference type="SUPFAM" id="SSF54637">
    <property type="entry name" value="Thioesterase/thiol ester dehydrase-isomerase"/>
    <property type="match status" value="1"/>
</dbReference>
<accession>A0A1F4UFV2</accession>
<keyword evidence="2" id="KW-0378">Hydrolase</keyword>
<evidence type="ECO:0000256" key="2">
    <source>
        <dbReference type="ARBA" id="ARBA00022801"/>
    </source>
</evidence>